<dbReference type="EMBL" id="AZBU02000001">
    <property type="protein sequence ID" value="TMS40032.1"/>
    <property type="molecule type" value="Genomic_DNA"/>
</dbReference>
<dbReference type="Gene3D" id="3.20.20.330">
    <property type="entry name" value="Homocysteine-binding-like domain"/>
    <property type="match status" value="1"/>
</dbReference>
<evidence type="ECO:0000259" key="6">
    <source>
        <dbReference type="Pfam" id="PF02574"/>
    </source>
</evidence>
<keyword evidence="3" id="KW-0479">Metal-binding</keyword>
<proteinExistence type="predicted"/>
<dbReference type="InterPro" id="IPR003726">
    <property type="entry name" value="HCY_dom"/>
</dbReference>
<feature type="domain" description="Hcy-binding" evidence="6">
    <location>
        <begin position="102"/>
        <end position="256"/>
    </location>
</feature>
<reference evidence="7" key="3">
    <citation type="journal article" date="2019" name="G3 (Bethesda)">
        <title>Hybrid Assembly of the Genome of the Entomopathogenic Nematode Steinernema carpocapsae Identifies the X-Chromosome.</title>
        <authorList>
            <person name="Serra L."/>
            <person name="Macchietto M."/>
            <person name="Macias-Munoz A."/>
            <person name="McGill C.J."/>
            <person name="Rodriguez I.M."/>
            <person name="Rodriguez B."/>
            <person name="Murad R."/>
            <person name="Mortazavi A."/>
        </authorList>
    </citation>
    <scope>NUCLEOTIDE SEQUENCE [LARGE SCALE GENOMIC DNA]</scope>
    <source>
        <strain evidence="7">ALL</strain>
    </source>
</reference>
<evidence type="ECO:0000313" key="7">
    <source>
        <dbReference type="EMBL" id="TMS40032.1"/>
    </source>
</evidence>
<reference evidence="7" key="2">
    <citation type="journal article" date="2015" name="Genome Biol.">
        <title>Comparative genomics of Steinernema reveals deeply conserved gene regulatory networks.</title>
        <authorList>
            <person name="Dillman A.R."/>
            <person name="Macchietto M."/>
            <person name="Porter C.F."/>
            <person name="Rogers A."/>
            <person name="Williams B."/>
            <person name="Antoshechkin I."/>
            <person name="Lee M.M."/>
            <person name="Goodwin Z."/>
            <person name="Lu X."/>
            <person name="Lewis E.E."/>
            <person name="Goodrich-Blair H."/>
            <person name="Stock S.P."/>
            <person name="Adams B.J."/>
            <person name="Sternberg P.W."/>
            <person name="Mortazavi A."/>
        </authorList>
    </citation>
    <scope>NUCLEOTIDE SEQUENCE [LARGE SCALE GENOMIC DNA]</scope>
    <source>
        <strain evidence="7">ALL</strain>
    </source>
</reference>
<dbReference type="PANTHER" id="PTHR46015:SF1">
    <property type="entry name" value="HOMOCYSTEINE S-METHYLTRANSFERASE-LIKE ISOFORM 1"/>
    <property type="match status" value="1"/>
</dbReference>
<dbReference type="PANTHER" id="PTHR46015">
    <property type="entry name" value="ZGC:172121"/>
    <property type="match status" value="1"/>
</dbReference>
<dbReference type="InterPro" id="IPR036589">
    <property type="entry name" value="HCY_dom_sf"/>
</dbReference>
<evidence type="ECO:0000256" key="4">
    <source>
        <dbReference type="ARBA" id="ARBA00022833"/>
    </source>
</evidence>
<comment type="caution">
    <text evidence="7">The sequence shown here is derived from an EMBL/GenBank/DDBJ whole genome shotgun (WGS) entry which is preliminary data.</text>
</comment>
<protein>
    <recommendedName>
        <fullName evidence="6">Hcy-binding domain-containing protein</fullName>
    </recommendedName>
</protein>
<keyword evidence="1" id="KW-0489">Methyltransferase</keyword>
<dbReference type="STRING" id="34508.A0A4U8V2E3"/>
<sequence length="301" mass="34348">MNDVSSRFVIYTWECFLVRGRQGPFGQASQVRGLMFLVHGSKVSWNHLLASVVGAATVDVAILERLWVELDHDVLVFNVIIWFDLTNETGIGLLVKTMSSRRHKAKTIKKYYDRQMNAMLSTGLESYCIETIPTLKEAKMALDVWKSQPNSLRKNLWISFCCKVNTKRETCRLEYVFNDAKFTHGGDHFCDVVHNLSAHPDLTANGINCTNPSYLLELVRLAHPHANGKPFVVHPRHGYLRNLENNDSDQTSEKTFRDNVNAIPELFKLNVRLFGLLPGKQLSRQRVRKDRQGAVVLKPLN</sequence>
<evidence type="ECO:0000256" key="1">
    <source>
        <dbReference type="ARBA" id="ARBA00022603"/>
    </source>
</evidence>
<dbReference type="GO" id="GO:0009086">
    <property type="term" value="P:methionine biosynthetic process"/>
    <property type="evidence" value="ECO:0007669"/>
    <property type="project" value="TreeGrafter"/>
</dbReference>
<evidence type="ECO:0000256" key="5">
    <source>
        <dbReference type="ARBA" id="ARBA00034478"/>
    </source>
</evidence>
<dbReference type="InterPro" id="IPR051486">
    <property type="entry name" value="Hcy_S-methyltransferase"/>
</dbReference>
<dbReference type="GO" id="GO:0008898">
    <property type="term" value="F:S-adenosylmethionine-homocysteine S-methyltransferase activity"/>
    <property type="evidence" value="ECO:0007669"/>
    <property type="project" value="TreeGrafter"/>
</dbReference>
<dbReference type="Pfam" id="PF02574">
    <property type="entry name" value="S-methyl_trans"/>
    <property type="match status" value="1"/>
</dbReference>
<organism evidence="7">
    <name type="scientific">Steinernema carpocapsae</name>
    <name type="common">Entomopathogenic nematode</name>
    <dbReference type="NCBI Taxonomy" id="34508"/>
    <lineage>
        <taxon>Eukaryota</taxon>
        <taxon>Metazoa</taxon>
        <taxon>Ecdysozoa</taxon>
        <taxon>Nematoda</taxon>
        <taxon>Chromadorea</taxon>
        <taxon>Rhabditida</taxon>
        <taxon>Tylenchina</taxon>
        <taxon>Panagrolaimomorpha</taxon>
        <taxon>Strongyloidoidea</taxon>
        <taxon>Steinernematidae</taxon>
        <taxon>Steinernema</taxon>
    </lineage>
</organism>
<dbReference type="GO" id="GO:0033528">
    <property type="term" value="P:S-methylmethionine cycle"/>
    <property type="evidence" value="ECO:0007669"/>
    <property type="project" value="TreeGrafter"/>
</dbReference>
<reference evidence="7" key="1">
    <citation type="submission" date="2013-11" db="EMBL/GenBank/DDBJ databases">
        <authorList>
            <person name="Sternberg P."/>
            <person name="Dillman A."/>
            <person name="Macchietto M."/>
        </authorList>
    </citation>
    <scope>NUCLEOTIDE SEQUENCE</scope>
    <source>
        <strain evidence="7">ALL</strain>
    </source>
</reference>
<accession>A0A4U8V2E3</accession>
<evidence type="ECO:0000256" key="2">
    <source>
        <dbReference type="ARBA" id="ARBA00022679"/>
    </source>
</evidence>
<evidence type="ECO:0000256" key="3">
    <source>
        <dbReference type="ARBA" id="ARBA00022723"/>
    </source>
</evidence>
<keyword evidence="2" id="KW-0808">Transferase</keyword>
<keyword evidence="4" id="KW-0862">Zinc</keyword>
<dbReference type="OrthoDB" id="261426at2759"/>
<dbReference type="GO" id="GO:0046872">
    <property type="term" value="F:metal ion binding"/>
    <property type="evidence" value="ECO:0007669"/>
    <property type="project" value="UniProtKB-KW"/>
</dbReference>
<dbReference type="AlphaFoldDB" id="A0A4U8V2E3"/>
<comment type="pathway">
    <text evidence="5">Amino-acid biosynthesis; L-methionine biosynthesis via de novo pathway.</text>
</comment>
<gene>
    <name evidence="7" type="ORF">L596_006468</name>
</gene>
<dbReference type="GO" id="GO:0032259">
    <property type="term" value="P:methylation"/>
    <property type="evidence" value="ECO:0007669"/>
    <property type="project" value="UniProtKB-KW"/>
</dbReference>
<dbReference type="SUPFAM" id="SSF82282">
    <property type="entry name" value="Homocysteine S-methyltransferase"/>
    <property type="match status" value="1"/>
</dbReference>
<name>A0A4U8V2E3_STECR</name>